<dbReference type="RefSeq" id="WP_346062093.1">
    <property type="nucleotide sequence ID" value="NZ_BAAADR010000007.1"/>
</dbReference>
<evidence type="ECO:0000313" key="2">
    <source>
        <dbReference type="Proteomes" id="UP001596411"/>
    </source>
</evidence>
<keyword evidence="2" id="KW-1185">Reference proteome</keyword>
<organism evidence="1 2">
    <name type="scientific">Halomonas salifodinae</name>
    <dbReference type="NCBI Taxonomy" id="438745"/>
    <lineage>
        <taxon>Bacteria</taxon>
        <taxon>Pseudomonadati</taxon>
        <taxon>Pseudomonadota</taxon>
        <taxon>Gammaproteobacteria</taxon>
        <taxon>Oceanospirillales</taxon>
        <taxon>Halomonadaceae</taxon>
        <taxon>Halomonas</taxon>
    </lineage>
</organism>
<reference evidence="2" key="1">
    <citation type="journal article" date="2019" name="Int. J. Syst. Evol. Microbiol.">
        <title>The Global Catalogue of Microorganisms (GCM) 10K type strain sequencing project: providing services to taxonomists for standard genome sequencing and annotation.</title>
        <authorList>
            <consortium name="The Broad Institute Genomics Platform"/>
            <consortium name="The Broad Institute Genome Sequencing Center for Infectious Disease"/>
            <person name="Wu L."/>
            <person name="Ma J."/>
        </authorList>
    </citation>
    <scope>NUCLEOTIDE SEQUENCE [LARGE SCALE GENOMIC DNA]</scope>
    <source>
        <strain evidence="2">CGMCC 1.13666</strain>
    </source>
</reference>
<dbReference type="EMBL" id="JBHSZP010000012">
    <property type="protein sequence ID" value="MFC7088823.1"/>
    <property type="molecule type" value="Genomic_DNA"/>
</dbReference>
<name>A0ABW2EVT8_9GAMM</name>
<comment type="caution">
    <text evidence="1">The sequence shown here is derived from an EMBL/GenBank/DDBJ whole genome shotgun (WGS) entry which is preliminary data.</text>
</comment>
<accession>A0ABW2EVT8</accession>
<sequence>MPFLDLEVRTARIVHGFDEANREIVECPEETDFTRKLIAVSRIQSISDQYLLVTGSHGRIMYWEYRGSLDEVEARLAVAGLTLE</sequence>
<gene>
    <name evidence="1" type="ORF">ACFQH5_04550</name>
</gene>
<protein>
    <submittedName>
        <fullName evidence="1">Uncharacterized protein</fullName>
    </submittedName>
</protein>
<dbReference type="Proteomes" id="UP001596411">
    <property type="component" value="Unassembled WGS sequence"/>
</dbReference>
<proteinExistence type="predicted"/>
<evidence type="ECO:0000313" key="1">
    <source>
        <dbReference type="EMBL" id="MFC7088823.1"/>
    </source>
</evidence>